<reference evidence="2" key="1">
    <citation type="submission" date="2022-09" db="EMBL/GenBank/DDBJ databases">
        <title>Fusarium specimens isolated from Avocado Roots.</title>
        <authorList>
            <person name="Stajich J."/>
            <person name="Roper C."/>
            <person name="Heimlech-Rivalta G."/>
        </authorList>
    </citation>
    <scope>NUCLEOTIDE SEQUENCE</scope>
    <source>
        <strain evidence="2">CF00095</strain>
    </source>
</reference>
<protein>
    <submittedName>
        <fullName evidence="2">Uncharacterized protein</fullName>
    </submittedName>
</protein>
<sequence length="298" mass="32899">MDYSDDGPEPRAPEFAENIPSLSVSLYPEGESSKLHTENDPDDPFQRINIIERHGRVDISCEHKHIAHGFYDDEDKQHCSLIVFDFSFTPNGPAVRIKEAYVVVKFSAMEKGDPEPVVQAAYPKGMFGVVPTTQRETSARSAGINVGGGGPVQVGAELKAENSIERETVSHSTVKGSIDKRGRSWGDKNSVSWSLWENPKSKTGIVTSMQAPVLLKRRDMSKFRAKMTIKVVADTMTQLGSVFKTDPKDDDVLYNPEMNGPKNEFDEKNLGKLDLKSIAGVTFLNVIQNGIKEESLGL</sequence>
<feature type="region of interest" description="Disordered" evidence="1">
    <location>
        <begin position="1"/>
        <end position="20"/>
    </location>
</feature>
<gene>
    <name evidence="2" type="ORF">NW768_011803</name>
</gene>
<name>A0ABQ8QWG8_FUSEQ</name>
<proteinExistence type="predicted"/>
<organism evidence="2 3">
    <name type="scientific">Fusarium equiseti</name>
    <name type="common">Fusarium scirpi</name>
    <dbReference type="NCBI Taxonomy" id="61235"/>
    <lineage>
        <taxon>Eukaryota</taxon>
        <taxon>Fungi</taxon>
        <taxon>Dikarya</taxon>
        <taxon>Ascomycota</taxon>
        <taxon>Pezizomycotina</taxon>
        <taxon>Sordariomycetes</taxon>
        <taxon>Hypocreomycetidae</taxon>
        <taxon>Hypocreales</taxon>
        <taxon>Nectriaceae</taxon>
        <taxon>Fusarium</taxon>
        <taxon>Fusarium incarnatum-equiseti species complex</taxon>
    </lineage>
</organism>
<dbReference type="Proteomes" id="UP001152024">
    <property type="component" value="Unassembled WGS sequence"/>
</dbReference>
<accession>A0ABQ8QWG8</accession>
<dbReference type="EMBL" id="JAOQBH010000033">
    <property type="protein sequence ID" value="KAJ4111450.1"/>
    <property type="molecule type" value="Genomic_DNA"/>
</dbReference>
<evidence type="ECO:0000313" key="3">
    <source>
        <dbReference type="Proteomes" id="UP001152024"/>
    </source>
</evidence>
<evidence type="ECO:0000256" key="1">
    <source>
        <dbReference type="SAM" id="MobiDB-lite"/>
    </source>
</evidence>
<comment type="caution">
    <text evidence="2">The sequence shown here is derived from an EMBL/GenBank/DDBJ whole genome shotgun (WGS) entry which is preliminary data.</text>
</comment>
<evidence type="ECO:0000313" key="2">
    <source>
        <dbReference type="EMBL" id="KAJ4111450.1"/>
    </source>
</evidence>
<keyword evidence="3" id="KW-1185">Reference proteome</keyword>